<dbReference type="EC" id="1.14.13.22" evidence="8"/>
<reference evidence="8 9" key="1">
    <citation type="submission" date="2021-03" db="EMBL/GenBank/DDBJ databases">
        <title>Sequencing the genomes of 1000 actinobacteria strains.</title>
        <authorList>
            <person name="Klenk H.-P."/>
        </authorList>
    </citation>
    <scope>NUCLEOTIDE SEQUENCE [LARGE SCALE GENOMIC DNA]</scope>
    <source>
        <strain evidence="8 9">DSM 45256</strain>
    </source>
</reference>
<dbReference type="Pfam" id="PF13738">
    <property type="entry name" value="Pyr_redox_3"/>
    <property type="match status" value="1"/>
</dbReference>
<comment type="cofactor">
    <cofactor evidence="1">
        <name>FAD</name>
        <dbReference type="ChEBI" id="CHEBI:57692"/>
    </cofactor>
</comment>
<name>A0ABS4W0V5_9PSEU</name>
<keyword evidence="6 8" id="KW-0560">Oxidoreductase</keyword>
<comment type="similarity">
    <text evidence="2">Belongs to the FAD-binding monooxygenase family.</text>
</comment>
<evidence type="ECO:0000256" key="2">
    <source>
        <dbReference type="ARBA" id="ARBA00010139"/>
    </source>
</evidence>
<proteinExistence type="inferred from homology"/>
<keyword evidence="4" id="KW-0274">FAD</keyword>
<dbReference type="PANTHER" id="PTHR43098:SF3">
    <property type="entry name" value="L-ORNITHINE N(5)-MONOOXYGENASE-RELATED"/>
    <property type="match status" value="1"/>
</dbReference>
<evidence type="ECO:0000256" key="5">
    <source>
        <dbReference type="ARBA" id="ARBA00022857"/>
    </source>
</evidence>
<evidence type="ECO:0000256" key="1">
    <source>
        <dbReference type="ARBA" id="ARBA00001974"/>
    </source>
</evidence>
<dbReference type="Gene3D" id="3.50.50.60">
    <property type="entry name" value="FAD/NAD(P)-binding domain"/>
    <property type="match status" value="2"/>
</dbReference>
<evidence type="ECO:0000313" key="8">
    <source>
        <dbReference type="EMBL" id="MBP2369838.1"/>
    </source>
</evidence>
<dbReference type="Proteomes" id="UP001519295">
    <property type="component" value="Unassembled WGS sequence"/>
</dbReference>
<dbReference type="GO" id="GO:0018667">
    <property type="term" value="F:cyclohexanone monooxygenase activity"/>
    <property type="evidence" value="ECO:0007669"/>
    <property type="project" value="UniProtKB-EC"/>
</dbReference>
<evidence type="ECO:0000256" key="7">
    <source>
        <dbReference type="ARBA" id="ARBA00023033"/>
    </source>
</evidence>
<dbReference type="InterPro" id="IPR036188">
    <property type="entry name" value="FAD/NAD-bd_sf"/>
</dbReference>
<keyword evidence="5" id="KW-0521">NADP</keyword>
<evidence type="ECO:0000256" key="6">
    <source>
        <dbReference type="ARBA" id="ARBA00023002"/>
    </source>
</evidence>
<keyword evidence="9" id="KW-1185">Reference proteome</keyword>
<comment type="caution">
    <text evidence="8">The sequence shown here is derived from an EMBL/GenBank/DDBJ whole genome shotgun (WGS) entry which is preliminary data.</text>
</comment>
<evidence type="ECO:0000313" key="9">
    <source>
        <dbReference type="Proteomes" id="UP001519295"/>
    </source>
</evidence>
<dbReference type="RefSeq" id="WP_210032459.1">
    <property type="nucleotide sequence ID" value="NZ_JAGINU010000001.1"/>
</dbReference>
<gene>
    <name evidence="8" type="ORF">JOF36_005534</name>
</gene>
<dbReference type="InterPro" id="IPR050775">
    <property type="entry name" value="FAD-binding_Monooxygenases"/>
</dbReference>
<dbReference type="EMBL" id="JAGINU010000001">
    <property type="protein sequence ID" value="MBP2369838.1"/>
    <property type="molecule type" value="Genomic_DNA"/>
</dbReference>
<evidence type="ECO:0000256" key="3">
    <source>
        <dbReference type="ARBA" id="ARBA00022630"/>
    </source>
</evidence>
<keyword evidence="3" id="KW-0285">Flavoprotein</keyword>
<dbReference type="SUPFAM" id="SSF51905">
    <property type="entry name" value="FAD/NAD(P)-binding domain"/>
    <property type="match status" value="2"/>
</dbReference>
<protein>
    <submittedName>
        <fullName evidence="8">Cyclohexanone monooxygenase</fullName>
        <ecNumber evidence="8">1.14.13.22</ecNumber>
    </submittedName>
</protein>
<dbReference type="PANTHER" id="PTHR43098">
    <property type="entry name" value="L-ORNITHINE N(5)-MONOOXYGENASE-RELATED"/>
    <property type="match status" value="1"/>
</dbReference>
<sequence>MGDEARGLSEDVVDVLVVGAGFGGMYALHKLRGLGFSVRVLERGHGVGGTWYWNRYPGARCDIESLEYSYSFSAELQQDWGWTQRYPTQPEMRAYAEHVADRFDLRPHITFGVAVTTAAYDEDDGCWRVGTDAGDLITARFLVLATGVLSAASVPQFPGQERFRGRIVHTGSWPEDTEVDGLRVGVVGTGSSGIQVVPHLAERAGHLSVFQRTANYSISAANQPLAPEYVRDVKARYPELREQARRSFTGSTVPINRQSALAVDQEERDRRFEERWALGGFAFLGSFDDVTRDPEANRLAARFVEDKIRAAVDDPTTAELLVPTGHPIGSRRICVDTGYHATFNLPHVRLVDVRRAPITGLTEAGLRTADGEEHPLHLLVLATGFDAMTGSFVRIDVRGRGGVTLREKWADGARTYLGLQTAGFPNLFTLTGPGSPAVLCNMFLALEQHVDWVADLLVEMRERGARTVEPTVDAEQDWSEQVARAAERTLYPQADSWYVGANVPGKPRVFLPYAGGVGKYRRICEQVVVDGYRTFVFDADLTVV</sequence>
<accession>A0ABS4W0V5</accession>
<evidence type="ECO:0000256" key="4">
    <source>
        <dbReference type="ARBA" id="ARBA00022827"/>
    </source>
</evidence>
<keyword evidence="7 8" id="KW-0503">Monooxygenase</keyword>
<dbReference type="PRINTS" id="PR00411">
    <property type="entry name" value="PNDRDTASEI"/>
</dbReference>
<organism evidence="8 9">
    <name type="scientific">Pseudonocardia parietis</name>
    <dbReference type="NCBI Taxonomy" id="570936"/>
    <lineage>
        <taxon>Bacteria</taxon>
        <taxon>Bacillati</taxon>
        <taxon>Actinomycetota</taxon>
        <taxon>Actinomycetes</taxon>
        <taxon>Pseudonocardiales</taxon>
        <taxon>Pseudonocardiaceae</taxon>
        <taxon>Pseudonocardia</taxon>
    </lineage>
</organism>